<name>X0SM63_9ZZZZ</name>
<sequence>MCITGYRKKLFGVALDAADDPWSLQLKQAWIAADTSQFDSLTACPDPYEAVVAGMADILAEHGIEPAGRVEIPTWLQPKPSPDDLPRVTVENMSRFFDSGELLGITERVKTFVTERVLPEIPIMLGVDHAATAGVVSALTETQSPNDLAVIVLDQHFDAISLSARLDRLSRISPESTAGAPVGYSESFCCGNFWAHLMNNGTILPENLVFIGTGDYPREEYRGDTDDYVKTYLDFERRGCRFFPLERFGGDYREALAAFLRDSVRAPRVYVSLDIDVGSYNGTYAARYMDRPGLDREQILGVARAIVDECRKGTFTIA</sequence>
<organism evidence="1">
    <name type="scientific">marine sediment metagenome</name>
    <dbReference type="NCBI Taxonomy" id="412755"/>
    <lineage>
        <taxon>unclassified sequences</taxon>
        <taxon>metagenomes</taxon>
        <taxon>ecological metagenomes</taxon>
    </lineage>
</organism>
<dbReference type="SUPFAM" id="SSF52768">
    <property type="entry name" value="Arginase/deacetylase"/>
    <property type="match status" value="1"/>
</dbReference>
<comment type="caution">
    <text evidence="1">The sequence shown here is derived from an EMBL/GenBank/DDBJ whole genome shotgun (WGS) entry which is preliminary data.</text>
</comment>
<feature type="non-terminal residue" evidence="1">
    <location>
        <position position="318"/>
    </location>
</feature>
<accession>X0SM63</accession>
<dbReference type="PROSITE" id="PS51409">
    <property type="entry name" value="ARGINASE_2"/>
    <property type="match status" value="1"/>
</dbReference>
<gene>
    <name evidence="1" type="ORF">S01H1_06573</name>
</gene>
<dbReference type="InterPro" id="IPR023696">
    <property type="entry name" value="Ureohydrolase_dom_sf"/>
</dbReference>
<proteinExistence type="predicted"/>
<protein>
    <recommendedName>
        <fullName evidence="2">Arginase</fullName>
    </recommendedName>
</protein>
<dbReference type="InterPro" id="IPR006035">
    <property type="entry name" value="Ureohydrolase"/>
</dbReference>
<reference evidence="1" key="1">
    <citation type="journal article" date="2014" name="Front. Microbiol.">
        <title>High frequency of phylogenetically diverse reductive dehalogenase-homologous genes in deep subseafloor sedimentary metagenomes.</title>
        <authorList>
            <person name="Kawai M."/>
            <person name="Futagami T."/>
            <person name="Toyoda A."/>
            <person name="Takaki Y."/>
            <person name="Nishi S."/>
            <person name="Hori S."/>
            <person name="Arai W."/>
            <person name="Tsubouchi T."/>
            <person name="Morono Y."/>
            <person name="Uchiyama I."/>
            <person name="Ito T."/>
            <person name="Fujiyama A."/>
            <person name="Inagaki F."/>
            <person name="Takami H."/>
        </authorList>
    </citation>
    <scope>NUCLEOTIDE SEQUENCE</scope>
    <source>
        <strain evidence="1">Expedition CK06-06</strain>
    </source>
</reference>
<dbReference type="AlphaFoldDB" id="X0SM63"/>
<evidence type="ECO:0008006" key="2">
    <source>
        <dbReference type="Google" id="ProtNLM"/>
    </source>
</evidence>
<dbReference type="Pfam" id="PF00491">
    <property type="entry name" value="Arginase"/>
    <property type="match status" value="1"/>
</dbReference>
<dbReference type="EMBL" id="BARS01003390">
    <property type="protein sequence ID" value="GAF82129.1"/>
    <property type="molecule type" value="Genomic_DNA"/>
</dbReference>
<dbReference type="Gene3D" id="3.40.800.10">
    <property type="entry name" value="Ureohydrolase domain"/>
    <property type="match status" value="1"/>
</dbReference>
<dbReference type="GO" id="GO:0046872">
    <property type="term" value="F:metal ion binding"/>
    <property type="evidence" value="ECO:0007669"/>
    <property type="project" value="InterPro"/>
</dbReference>
<evidence type="ECO:0000313" key="1">
    <source>
        <dbReference type="EMBL" id="GAF82129.1"/>
    </source>
</evidence>